<evidence type="ECO:0000256" key="3">
    <source>
        <dbReference type="ARBA" id="ARBA00022448"/>
    </source>
</evidence>
<dbReference type="Proteomes" id="UP001364472">
    <property type="component" value="Unassembled WGS sequence"/>
</dbReference>
<proteinExistence type="inferred from homology"/>
<evidence type="ECO:0000256" key="13">
    <source>
        <dbReference type="SAM" id="SignalP"/>
    </source>
</evidence>
<dbReference type="InterPro" id="IPR012910">
    <property type="entry name" value="Plug_dom"/>
</dbReference>
<dbReference type="InterPro" id="IPR000531">
    <property type="entry name" value="Beta-barrel_TonB"/>
</dbReference>
<evidence type="ECO:0000256" key="12">
    <source>
        <dbReference type="RuleBase" id="RU003357"/>
    </source>
</evidence>
<dbReference type="GO" id="GO:0044718">
    <property type="term" value="P:siderophore transmembrane transport"/>
    <property type="evidence" value="ECO:0007669"/>
    <property type="project" value="TreeGrafter"/>
</dbReference>
<dbReference type="InterPro" id="IPR039426">
    <property type="entry name" value="TonB-dep_rcpt-like"/>
</dbReference>
<dbReference type="GO" id="GO:0009279">
    <property type="term" value="C:cell outer membrane"/>
    <property type="evidence" value="ECO:0007669"/>
    <property type="project" value="UniProtKB-SubCell"/>
</dbReference>
<gene>
    <name evidence="16" type="ORF">WB794_12020</name>
</gene>
<dbReference type="Pfam" id="PF00593">
    <property type="entry name" value="TonB_dep_Rec_b-barrel"/>
    <property type="match status" value="1"/>
</dbReference>
<sequence>MQRFIGALVTALLAGLAGLAAAHAEDAAGKTVKPFELGRVVVLGQRTAQPPAGESAITREQLDALNRDTVGEAVAIAPGVALSNNSRNESLVYVRGFDPRQVPVFLDGIPQYVPYDGYIDFGRFTTFDLAEIRVAKGAASLLYGPNTLGGAINLVSRKPTQPLEGDVRLGAGSGGERKAAANLGMRHGDWYLQAGWSWLDADGFPLPDGFIDYKANPTDTGDERENAYRSDRRASIKIGYAPSERSEFAIGYVKQDGEKGNPVYTGRTGSGIRYWRWPWWDKESLYFIGNLGLGESSSLKLRAYEDRYGNGLEAYSDGTYATQLNTTSFPSVYEDKTRGVSVALSTQAIANHDLQLALHHKDDRHRDTNPKSPTKNYRDVTTSLALEDSITLGDRYGLRLGASHEQRDAREVYFWPIGKTSANNALVELQRDVGENGQLFASVSRKTRFPTIKDRYSARMGAALPNPDLKPETARHVELGWRGQLWSGAQAEAARFHSRIDELIQDAQVASAECGSTVCNQAQNIGKARSRGVELSLQQDVGERGQFGAAYTWMDRDNLGNPAVLLTNSPRQRLFAHAQWALSPRWKALATAEAEQGRIVTCSGPGNQGGFLRLGGYATLGAKLVWSPRDGLDIEVGGRNLGDKWYELAEGYPMPGRTWFLNVSYGF</sequence>
<dbReference type="Gene3D" id="2.40.170.20">
    <property type="entry name" value="TonB-dependent receptor, beta-barrel domain"/>
    <property type="match status" value="1"/>
</dbReference>
<evidence type="ECO:0000313" key="16">
    <source>
        <dbReference type="EMBL" id="MEJ1250398.1"/>
    </source>
</evidence>
<comment type="similarity">
    <text evidence="2">Belongs to the TonB-dependent receptor family. Hemoglobin/haptoglobin binding protein subfamily.</text>
</comment>
<keyword evidence="4 11" id="KW-1134">Transmembrane beta strand</keyword>
<keyword evidence="7 12" id="KW-0798">TonB box</keyword>
<evidence type="ECO:0000313" key="17">
    <source>
        <dbReference type="Proteomes" id="UP001364472"/>
    </source>
</evidence>
<feature type="signal peptide" evidence="13">
    <location>
        <begin position="1"/>
        <end position="22"/>
    </location>
</feature>
<dbReference type="PANTHER" id="PTHR30069:SF29">
    <property type="entry name" value="HEMOGLOBIN AND HEMOGLOBIN-HAPTOGLOBIN-BINDING PROTEIN 1-RELATED"/>
    <property type="match status" value="1"/>
</dbReference>
<evidence type="ECO:0000256" key="5">
    <source>
        <dbReference type="ARBA" id="ARBA00022692"/>
    </source>
</evidence>
<protein>
    <submittedName>
        <fullName evidence="16">TonB-dependent receptor</fullName>
    </submittedName>
</protein>
<dbReference type="GO" id="GO:0015344">
    <property type="term" value="F:siderophore uptake transmembrane transporter activity"/>
    <property type="evidence" value="ECO:0007669"/>
    <property type="project" value="TreeGrafter"/>
</dbReference>
<keyword evidence="17" id="KW-1185">Reference proteome</keyword>
<evidence type="ECO:0000256" key="6">
    <source>
        <dbReference type="ARBA" id="ARBA00022729"/>
    </source>
</evidence>
<dbReference type="Pfam" id="PF07715">
    <property type="entry name" value="Plug"/>
    <property type="match status" value="1"/>
</dbReference>
<keyword evidence="8 11" id="KW-0472">Membrane</keyword>
<dbReference type="AlphaFoldDB" id="A0AAW9RA13"/>
<keyword evidence="6 13" id="KW-0732">Signal</keyword>
<feature type="domain" description="TonB-dependent receptor plug" evidence="15">
    <location>
        <begin position="51"/>
        <end position="151"/>
    </location>
</feature>
<feature type="domain" description="TonB-dependent receptor-like beta-barrel" evidence="14">
    <location>
        <begin position="260"/>
        <end position="641"/>
    </location>
</feature>
<keyword evidence="5 11" id="KW-0812">Transmembrane</keyword>
<dbReference type="RefSeq" id="WP_337336100.1">
    <property type="nucleotide sequence ID" value="NZ_JBBDHC010000019.1"/>
</dbReference>
<dbReference type="Gene3D" id="2.170.130.10">
    <property type="entry name" value="TonB-dependent receptor, plug domain"/>
    <property type="match status" value="1"/>
</dbReference>
<reference evidence="16 17" key="1">
    <citation type="journal article" date="2016" name="Antonie Van Leeuwenhoek">
        <title>Denitratimonas tolerans gen. nov., sp. nov., a denitrifying bacterium isolated from a bioreactor for tannery wastewater treatment.</title>
        <authorList>
            <person name="Han S.I."/>
            <person name="Kim J.O."/>
            <person name="Lee Y.R."/>
            <person name="Ekpeghere K.I."/>
            <person name="Koh S.C."/>
            <person name="Whang K.S."/>
        </authorList>
    </citation>
    <scope>NUCLEOTIDE SEQUENCE [LARGE SCALE GENOMIC DNA]</scope>
    <source>
        <strain evidence="16 17">KACC 17565</strain>
    </source>
</reference>
<evidence type="ECO:0000256" key="7">
    <source>
        <dbReference type="ARBA" id="ARBA00023077"/>
    </source>
</evidence>
<dbReference type="InterPro" id="IPR036942">
    <property type="entry name" value="Beta-barrel_TonB_sf"/>
</dbReference>
<evidence type="ECO:0000256" key="2">
    <source>
        <dbReference type="ARBA" id="ARBA00008143"/>
    </source>
</evidence>
<feature type="chain" id="PRO_5043914461" evidence="13">
    <location>
        <begin position="23"/>
        <end position="667"/>
    </location>
</feature>
<evidence type="ECO:0000256" key="1">
    <source>
        <dbReference type="ARBA" id="ARBA00004571"/>
    </source>
</evidence>
<accession>A0AAW9RA13</accession>
<comment type="subcellular location">
    <subcellularLocation>
        <location evidence="1 11">Cell outer membrane</location>
        <topology evidence="1 11">Multi-pass membrane protein</topology>
    </subcellularLocation>
</comment>
<dbReference type="SUPFAM" id="SSF56935">
    <property type="entry name" value="Porins"/>
    <property type="match status" value="1"/>
</dbReference>
<organism evidence="16 17">
    <name type="scientific">Denitratimonas tolerans</name>
    <dbReference type="NCBI Taxonomy" id="1338420"/>
    <lineage>
        <taxon>Bacteria</taxon>
        <taxon>Pseudomonadati</taxon>
        <taxon>Pseudomonadota</taxon>
        <taxon>Gammaproteobacteria</taxon>
        <taxon>Lysobacterales</taxon>
        <taxon>Lysobacteraceae</taxon>
        <taxon>Denitratimonas</taxon>
    </lineage>
</organism>
<keyword evidence="3 11" id="KW-0813">Transport</keyword>
<dbReference type="InterPro" id="IPR037066">
    <property type="entry name" value="Plug_dom_sf"/>
</dbReference>
<keyword evidence="10 11" id="KW-0998">Cell outer membrane</keyword>
<dbReference type="EMBL" id="JBBDHC010000019">
    <property type="protein sequence ID" value="MEJ1250398.1"/>
    <property type="molecule type" value="Genomic_DNA"/>
</dbReference>
<evidence type="ECO:0000256" key="9">
    <source>
        <dbReference type="ARBA" id="ARBA00023170"/>
    </source>
</evidence>
<evidence type="ECO:0000256" key="10">
    <source>
        <dbReference type="ARBA" id="ARBA00023237"/>
    </source>
</evidence>
<evidence type="ECO:0000256" key="8">
    <source>
        <dbReference type="ARBA" id="ARBA00023136"/>
    </source>
</evidence>
<evidence type="ECO:0000256" key="11">
    <source>
        <dbReference type="PROSITE-ProRule" id="PRU01360"/>
    </source>
</evidence>
<evidence type="ECO:0000259" key="15">
    <source>
        <dbReference type="Pfam" id="PF07715"/>
    </source>
</evidence>
<keyword evidence="9 16" id="KW-0675">Receptor</keyword>
<evidence type="ECO:0000259" key="14">
    <source>
        <dbReference type="Pfam" id="PF00593"/>
    </source>
</evidence>
<dbReference type="CDD" id="cd01347">
    <property type="entry name" value="ligand_gated_channel"/>
    <property type="match status" value="1"/>
</dbReference>
<dbReference type="PROSITE" id="PS52016">
    <property type="entry name" value="TONB_DEPENDENT_REC_3"/>
    <property type="match status" value="1"/>
</dbReference>
<comment type="caution">
    <text evidence="16">The sequence shown here is derived from an EMBL/GenBank/DDBJ whole genome shotgun (WGS) entry which is preliminary data.</text>
</comment>
<name>A0AAW9RA13_9GAMM</name>
<evidence type="ECO:0000256" key="4">
    <source>
        <dbReference type="ARBA" id="ARBA00022452"/>
    </source>
</evidence>
<dbReference type="PANTHER" id="PTHR30069">
    <property type="entry name" value="TONB-DEPENDENT OUTER MEMBRANE RECEPTOR"/>
    <property type="match status" value="1"/>
</dbReference>